<dbReference type="SMART" id="SM00363">
    <property type="entry name" value="S4"/>
    <property type="match status" value="1"/>
</dbReference>
<dbReference type="RefSeq" id="WP_103115364.1">
    <property type="nucleotide sequence ID" value="NZ_PPFX01000017.1"/>
</dbReference>
<feature type="domain" description="RNA-binding S4" evidence="7">
    <location>
        <begin position="16"/>
        <end position="80"/>
    </location>
</feature>
<comment type="similarity">
    <text evidence="1 6">Belongs to the pseudouridine synthase RluA family.</text>
</comment>
<dbReference type="PANTHER" id="PTHR21600:SF44">
    <property type="entry name" value="RIBOSOMAL LARGE SUBUNIT PSEUDOURIDINE SYNTHASE D"/>
    <property type="match status" value="1"/>
</dbReference>
<evidence type="ECO:0000256" key="6">
    <source>
        <dbReference type="RuleBase" id="RU362028"/>
    </source>
</evidence>
<sequence length="337" mass="37935">MTDLIRLDVAPGQGPQRLDRFLAEVLEDYSRAQLKKLIDDGRVRLDGIPVKAGTRLKGGETILLAPFKPEPISAIPQDIPLNILYEDSDLIVIDKPAGMVVHPAPGHPDGTLVNALLYHCRDLAGIGGELRPGIVHRLDKDTSGVLVATKNDLAHQSLAEQFKEHSIRRRYLALVHGQVQQARGIVDKAIGRHPTERKKMSSRSRQGRRAVTRWEVLRRFDLDRLSWLELALETGRTHQIRVHMSELNLPLVGDPVYGQQRRANAVADLELRKRLQRLQRQALHARLLGFKHPTSGDYQEFRSPLPEDLGQILDYLDEKYQLSEPSRLVVGTPADAE</sequence>
<dbReference type="PANTHER" id="PTHR21600">
    <property type="entry name" value="MITOCHONDRIAL RNA PSEUDOURIDINE SYNTHASE"/>
    <property type="match status" value="1"/>
</dbReference>
<dbReference type="GO" id="GO:0120159">
    <property type="term" value="F:rRNA pseudouridine synthase activity"/>
    <property type="evidence" value="ECO:0007669"/>
    <property type="project" value="UniProtKB-ARBA"/>
</dbReference>
<dbReference type="SUPFAM" id="SSF55174">
    <property type="entry name" value="Alpha-L RNA-binding motif"/>
    <property type="match status" value="1"/>
</dbReference>
<evidence type="ECO:0000256" key="5">
    <source>
        <dbReference type="PROSITE-ProRule" id="PRU00182"/>
    </source>
</evidence>
<dbReference type="InterPro" id="IPR020103">
    <property type="entry name" value="PsdUridine_synth_cat_dom_sf"/>
</dbReference>
<evidence type="ECO:0000256" key="3">
    <source>
        <dbReference type="ARBA" id="ARBA00023235"/>
    </source>
</evidence>
<protein>
    <recommendedName>
        <fullName evidence="6">Pseudouridine synthase</fullName>
        <ecNumber evidence="6">5.4.99.-</ecNumber>
    </recommendedName>
</protein>
<keyword evidence="3 6" id="KW-0413">Isomerase</keyword>
<comment type="catalytic activity">
    <reaction evidence="6">
        <text>a uridine in RNA = a pseudouridine in RNA</text>
        <dbReference type="Rhea" id="RHEA:48348"/>
        <dbReference type="Rhea" id="RHEA-COMP:12068"/>
        <dbReference type="Rhea" id="RHEA-COMP:12069"/>
        <dbReference type="ChEBI" id="CHEBI:65314"/>
        <dbReference type="ChEBI" id="CHEBI:65315"/>
    </reaction>
</comment>
<evidence type="ECO:0000313" key="9">
    <source>
        <dbReference type="Proteomes" id="UP000236340"/>
    </source>
</evidence>
<keyword evidence="2 5" id="KW-0694">RNA-binding</keyword>
<gene>
    <name evidence="8" type="ORF">C2E25_08675</name>
</gene>
<dbReference type="PROSITE" id="PS50889">
    <property type="entry name" value="S4"/>
    <property type="match status" value="1"/>
</dbReference>
<evidence type="ECO:0000256" key="1">
    <source>
        <dbReference type="ARBA" id="ARBA00010876"/>
    </source>
</evidence>
<dbReference type="SUPFAM" id="SSF55120">
    <property type="entry name" value="Pseudouridine synthase"/>
    <property type="match status" value="1"/>
</dbReference>
<evidence type="ECO:0000313" key="8">
    <source>
        <dbReference type="EMBL" id="PNU20117.1"/>
    </source>
</evidence>
<name>A0A2K2HA24_9BACT</name>
<evidence type="ECO:0000259" key="7">
    <source>
        <dbReference type="SMART" id="SM00363"/>
    </source>
</evidence>
<dbReference type="InterPro" id="IPR006145">
    <property type="entry name" value="PsdUridine_synth_RsuA/RluA"/>
</dbReference>
<dbReference type="CDD" id="cd02869">
    <property type="entry name" value="PseudoU_synth_RluA_like"/>
    <property type="match status" value="1"/>
</dbReference>
<dbReference type="Gene3D" id="3.30.2350.10">
    <property type="entry name" value="Pseudouridine synthase"/>
    <property type="match status" value="1"/>
</dbReference>
<evidence type="ECO:0000256" key="2">
    <source>
        <dbReference type="ARBA" id="ARBA00022884"/>
    </source>
</evidence>
<dbReference type="PROSITE" id="PS01129">
    <property type="entry name" value="PSI_RLU"/>
    <property type="match status" value="1"/>
</dbReference>
<dbReference type="GO" id="GO:0003723">
    <property type="term" value="F:RNA binding"/>
    <property type="evidence" value="ECO:0007669"/>
    <property type="project" value="UniProtKB-KW"/>
</dbReference>
<dbReference type="FunFam" id="3.30.2350.10:FF:000006">
    <property type="entry name" value="Pseudouridine synthase"/>
    <property type="match status" value="1"/>
</dbReference>
<organism evidence="8 9">
    <name type="scientific">Geothermobacter hydrogeniphilus</name>
    <dbReference type="NCBI Taxonomy" id="1969733"/>
    <lineage>
        <taxon>Bacteria</taxon>
        <taxon>Pseudomonadati</taxon>
        <taxon>Thermodesulfobacteriota</taxon>
        <taxon>Desulfuromonadia</taxon>
        <taxon>Desulfuromonadales</taxon>
        <taxon>Geothermobacteraceae</taxon>
        <taxon>Geothermobacter</taxon>
    </lineage>
</organism>
<dbReference type="OrthoDB" id="128480at2"/>
<dbReference type="InterPro" id="IPR006225">
    <property type="entry name" value="PsdUridine_synth_RluC/D"/>
</dbReference>
<dbReference type="InterPro" id="IPR006224">
    <property type="entry name" value="PsdUridine_synth_RluA-like_CS"/>
</dbReference>
<dbReference type="EMBL" id="PPFX01000017">
    <property type="protein sequence ID" value="PNU20117.1"/>
    <property type="molecule type" value="Genomic_DNA"/>
</dbReference>
<dbReference type="InterPro" id="IPR036986">
    <property type="entry name" value="S4_RNA-bd_sf"/>
</dbReference>
<dbReference type="GO" id="GO:0000455">
    <property type="term" value="P:enzyme-directed rRNA pseudouridine synthesis"/>
    <property type="evidence" value="ECO:0007669"/>
    <property type="project" value="UniProtKB-ARBA"/>
</dbReference>
<comment type="caution">
    <text evidence="8">The sequence shown here is derived from an EMBL/GenBank/DDBJ whole genome shotgun (WGS) entry which is preliminary data.</text>
</comment>
<accession>A0A2K2HA24</accession>
<dbReference type="EC" id="5.4.99.-" evidence="6"/>
<feature type="active site" evidence="4">
    <location>
        <position position="139"/>
    </location>
</feature>
<dbReference type="Gene3D" id="3.10.290.10">
    <property type="entry name" value="RNA-binding S4 domain"/>
    <property type="match status" value="1"/>
</dbReference>
<comment type="function">
    <text evidence="6">Responsible for synthesis of pseudouridine from uracil.</text>
</comment>
<reference evidence="8 9" key="1">
    <citation type="journal article" date="2018" name="Genome Announc.">
        <title>Genome Sequence of Geothermobacter sp. HR-1 Iron Reducer from the Loihi Seamount.</title>
        <authorList>
            <person name="Smith H."/>
            <person name="Abuyen K."/>
            <person name="Tremblay J."/>
            <person name="Savalia P."/>
            <person name="Perez-Rodriguez I."/>
            <person name="Emerson D."/>
            <person name="Tully B."/>
            <person name="Amend J."/>
        </authorList>
    </citation>
    <scope>NUCLEOTIDE SEQUENCE [LARGE SCALE GENOMIC DNA]</scope>
    <source>
        <strain evidence="8 9">HR-1</strain>
    </source>
</reference>
<dbReference type="Pfam" id="PF00849">
    <property type="entry name" value="PseudoU_synth_2"/>
    <property type="match status" value="1"/>
</dbReference>
<dbReference type="InterPro" id="IPR002942">
    <property type="entry name" value="S4_RNA-bd"/>
</dbReference>
<dbReference type="AlphaFoldDB" id="A0A2K2HA24"/>
<dbReference type="Pfam" id="PF01479">
    <property type="entry name" value="S4"/>
    <property type="match status" value="1"/>
</dbReference>
<dbReference type="NCBIfam" id="TIGR00005">
    <property type="entry name" value="rluA_subfam"/>
    <property type="match status" value="1"/>
</dbReference>
<dbReference type="InterPro" id="IPR050188">
    <property type="entry name" value="RluA_PseudoU_synthase"/>
</dbReference>
<evidence type="ECO:0000256" key="4">
    <source>
        <dbReference type="PIRSR" id="PIRSR606225-1"/>
    </source>
</evidence>
<dbReference type="CDD" id="cd00165">
    <property type="entry name" value="S4"/>
    <property type="match status" value="1"/>
</dbReference>
<proteinExistence type="inferred from homology"/>
<dbReference type="Proteomes" id="UP000236340">
    <property type="component" value="Unassembled WGS sequence"/>
</dbReference>